<dbReference type="AlphaFoldDB" id="A0A7J5A8W7"/>
<name>A0A7J5A8W7_9FLAO</name>
<reference evidence="2 3" key="1">
    <citation type="submission" date="2019-09" db="EMBL/GenBank/DDBJ databases">
        <authorList>
            <person name="Cao W.R."/>
        </authorList>
    </citation>
    <scope>NUCLEOTIDE SEQUENCE [LARGE SCALE GENOMIC DNA]</scope>
    <source>
        <strain evidence="3">a4</strain>
    </source>
</reference>
<evidence type="ECO:0000313" key="3">
    <source>
        <dbReference type="Proteomes" id="UP000467305"/>
    </source>
</evidence>
<evidence type="ECO:0000256" key="1">
    <source>
        <dbReference type="SAM" id="MobiDB-lite"/>
    </source>
</evidence>
<comment type="caution">
    <text evidence="2">The sequence shown here is derived from an EMBL/GenBank/DDBJ whole genome shotgun (WGS) entry which is preliminary data.</text>
</comment>
<dbReference type="RefSeq" id="WP_150901087.1">
    <property type="nucleotide sequence ID" value="NZ_WAAU01000030.1"/>
</dbReference>
<dbReference type="OrthoDB" id="6225685at2"/>
<organism evidence="2 3">
    <name type="scientific">Tenacibaculum aiptasiae</name>
    <dbReference type="NCBI Taxonomy" id="426481"/>
    <lineage>
        <taxon>Bacteria</taxon>
        <taxon>Pseudomonadati</taxon>
        <taxon>Bacteroidota</taxon>
        <taxon>Flavobacteriia</taxon>
        <taxon>Flavobacteriales</taxon>
        <taxon>Flavobacteriaceae</taxon>
        <taxon>Tenacibaculum</taxon>
    </lineage>
</organism>
<gene>
    <name evidence="2" type="ORF">F7018_15905</name>
</gene>
<proteinExistence type="predicted"/>
<dbReference type="EMBL" id="WAAU01000030">
    <property type="protein sequence ID" value="KAB1153967.1"/>
    <property type="molecule type" value="Genomic_DNA"/>
</dbReference>
<sequence>MNKIILFVLLFLTLSLYSQKEDTIIIIDPFGLNKYPKKKYRYGNTVKFKITNVNVFKLSGGVEGKGETPVFEIPQVFKEKEEVGEGEDSKDGGDKSKQKKGLGIDRKLMDNILDPNYDLKEIISSKEIFLKNKQKFIANLYKINNYLSFKDRLNLELKDSIFIRDLKVLKSNVGSYYASTFNTDSLDDLTEVDNTLGKLLENYSKMKFNYDLINKTLKAEKFNLKGELKASNEKTVFKVEKAEVSVARKKYFEKEMAYVDKLRDSLVKPETQKMIKDKAIEGLSLYKKIKEESFDVYTDSYQLLDDVVTLTPKLKNSKGKVVYSFESIQLKTRYKWKVNFSSGYLLSFIGDENFSYKTDMGKQGVQKAETSKVTHALGGMLHVYKNISDGFQPALSTGLSVNSNGTLGFYGGLSFLFTEKNRMVFTLGYSLTNVKVLDRGNLDDNNMFVNANDLEIRYNDVYKGAFFIGVTYNLSKSK</sequence>
<protein>
    <submittedName>
        <fullName evidence="2">Uncharacterized protein</fullName>
    </submittedName>
</protein>
<accession>A0A7J5A8W7</accession>
<dbReference type="Proteomes" id="UP000467305">
    <property type="component" value="Unassembled WGS sequence"/>
</dbReference>
<evidence type="ECO:0000313" key="2">
    <source>
        <dbReference type="EMBL" id="KAB1153967.1"/>
    </source>
</evidence>
<feature type="region of interest" description="Disordered" evidence="1">
    <location>
        <begin position="80"/>
        <end position="100"/>
    </location>
</feature>
<keyword evidence="3" id="KW-1185">Reference proteome</keyword>